<dbReference type="FunFam" id="3.40.50.300:FF:000299">
    <property type="entry name" value="ABC transporter ATP-binding protein/permease"/>
    <property type="match status" value="1"/>
</dbReference>
<evidence type="ECO:0000256" key="10">
    <source>
        <dbReference type="SAM" id="Phobius"/>
    </source>
</evidence>
<feature type="domain" description="ABC transmembrane type-1" evidence="12">
    <location>
        <begin position="163"/>
        <end position="442"/>
    </location>
</feature>
<feature type="transmembrane region" description="Helical" evidence="10">
    <location>
        <begin position="301"/>
        <end position="321"/>
    </location>
</feature>
<dbReference type="InterPro" id="IPR017871">
    <property type="entry name" value="ABC_transporter-like_CS"/>
</dbReference>
<evidence type="ECO:0000256" key="5">
    <source>
        <dbReference type="ARBA" id="ARBA00022692"/>
    </source>
</evidence>
<dbReference type="Pfam" id="PF03412">
    <property type="entry name" value="Peptidase_C39"/>
    <property type="match status" value="1"/>
</dbReference>
<protein>
    <submittedName>
        <fullName evidence="14">Peptidase C39</fullName>
    </submittedName>
</protein>
<dbReference type="PANTHER" id="PTHR24221">
    <property type="entry name" value="ATP-BINDING CASSETTE SUB-FAMILY B"/>
    <property type="match status" value="1"/>
</dbReference>
<evidence type="ECO:0000259" key="12">
    <source>
        <dbReference type="PROSITE" id="PS50929"/>
    </source>
</evidence>
<keyword evidence="5 10" id="KW-0812">Transmembrane</keyword>
<evidence type="ECO:0000256" key="2">
    <source>
        <dbReference type="ARBA" id="ARBA00006025"/>
    </source>
</evidence>
<dbReference type="InterPro" id="IPR010132">
    <property type="entry name" value="ATPase_T1SS_HlyB"/>
</dbReference>
<dbReference type="Pfam" id="PF00664">
    <property type="entry name" value="ABC_membrane"/>
    <property type="match status" value="1"/>
</dbReference>
<evidence type="ECO:0000256" key="7">
    <source>
        <dbReference type="ARBA" id="ARBA00022840"/>
    </source>
</evidence>
<dbReference type="InterPro" id="IPR005074">
    <property type="entry name" value="Peptidase_C39"/>
</dbReference>
<gene>
    <name evidence="14" type="ORF">AB835_08740</name>
</gene>
<keyword evidence="8 10" id="KW-1133">Transmembrane helix</keyword>
<dbReference type="SMART" id="SM00382">
    <property type="entry name" value="AAA"/>
    <property type="match status" value="1"/>
</dbReference>
<dbReference type="GO" id="GO:0030253">
    <property type="term" value="P:protein secretion by the type I secretion system"/>
    <property type="evidence" value="ECO:0007669"/>
    <property type="project" value="InterPro"/>
</dbReference>
<keyword evidence="6" id="KW-0547">Nucleotide-binding</keyword>
<keyword evidence="7" id="KW-0067">ATP-binding</keyword>
<keyword evidence="9 10" id="KW-0472">Membrane</keyword>
<dbReference type="InterPro" id="IPR039421">
    <property type="entry name" value="Type_1_exporter"/>
</dbReference>
<dbReference type="PANTHER" id="PTHR24221:SF647">
    <property type="entry name" value="BLL6336 PROTEIN"/>
    <property type="match status" value="1"/>
</dbReference>
<evidence type="ECO:0000256" key="1">
    <source>
        <dbReference type="ARBA" id="ARBA00004651"/>
    </source>
</evidence>
<evidence type="ECO:0000256" key="9">
    <source>
        <dbReference type="ARBA" id="ARBA00023136"/>
    </source>
</evidence>
<dbReference type="InterPro" id="IPR027417">
    <property type="entry name" value="P-loop_NTPase"/>
</dbReference>
<dbReference type="Proteomes" id="UP000242502">
    <property type="component" value="Unassembled WGS sequence"/>
</dbReference>
<dbReference type="InterPro" id="IPR011527">
    <property type="entry name" value="ABC1_TM_dom"/>
</dbReference>
<dbReference type="PROSITE" id="PS00211">
    <property type="entry name" value="ABC_TRANSPORTER_1"/>
    <property type="match status" value="1"/>
</dbReference>
<name>A0A1D2QPD1_9GAMM</name>
<reference evidence="14 15" key="1">
    <citation type="journal article" date="2016" name="Appl. Environ. Microbiol.">
        <title>Lack of Overt Genome Reduction in the Bryostatin-Producing Bryozoan Symbiont "Candidatus Endobugula sertula".</title>
        <authorList>
            <person name="Miller I.J."/>
            <person name="Vanee N."/>
            <person name="Fong S.S."/>
            <person name="Lim-Fong G.E."/>
            <person name="Kwan J.C."/>
        </authorList>
    </citation>
    <scope>NUCLEOTIDE SEQUENCE [LARGE SCALE GENOMIC DNA]</scope>
    <source>
        <strain evidence="14">AB1-4</strain>
    </source>
</reference>
<dbReference type="STRING" id="62101.AB835_08740"/>
<organism evidence="14 15">
    <name type="scientific">Candidatus Endobugula sertula</name>
    <name type="common">Bugula neritina bacterial symbiont</name>
    <dbReference type="NCBI Taxonomy" id="62101"/>
    <lineage>
        <taxon>Bacteria</taxon>
        <taxon>Pseudomonadati</taxon>
        <taxon>Pseudomonadota</taxon>
        <taxon>Gammaproteobacteria</taxon>
        <taxon>Cellvibrionales</taxon>
        <taxon>Cellvibrionaceae</taxon>
        <taxon>Candidatus Endobugula</taxon>
    </lineage>
</organism>
<comment type="subcellular location">
    <subcellularLocation>
        <location evidence="1">Cell membrane</location>
        <topology evidence="1">Multi-pass membrane protein</topology>
    </subcellularLocation>
</comment>
<dbReference type="SUPFAM" id="SSF52540">
    <property type="entry name" value="P-loop containing nucleoside triphosphate hydrolases"/>
    <property type="match status" value="1"/>
</dbReference>
<evidence type="ECO:0000313" key="15">
    <source>
        <dbReference type="Proteomes" id="UP000242502"/>
    </source>
</evidence>
<evidence type="ECO:0000256" key="3">
    <source>
        <dbReference type="ARBA" id="ARBA00022448"/>
    </source>
</evidence>
<dbReference type="Gene3D" id="3.90.70.10">
    <property type="entry name" value="Cysteine proteinases"/>
    <property type="match status" value="1"/>
</dbReference>
<evidence type="ECO:0000313" key="14">
    <source>
        <dbReference type="EMBL" id="ODS23439.1"/>
    </source>
</evidence>
<dbReference type="InterPro" id="IPR003439">
    <property type="entry name" value="ABC_transporter-like_ATP-bd"/>
</dbReference>
<evidence type="ECO:0000256" key="6">
    <source>
        <dbReference type="ARBA" id="ARBA00022741"/>
    </source>
</evidence>
<feature type="domain" description="ABC transporter" evidence="11">
    <location>
        <begin position="476"/>
        <end position="711"/>
    </location>
</feature>
<dbReference type="GO" id="GO:0016887">
    <property type="term" value="F:ATP hydrolysis activity"/>
    <property type="evidence" value="ECO:0007669"/>
    <property type="project" value="InterPro"/>
</dbReference>
<dbReference type="GO" id="GO:0140359">
    <property type="term" value="F:ABC-type transporter activity"/>
    <property type="evidence" value="ECO:0007669"/>
    <property type="project" value="InterPro"/>
</dbReference>
<dbReference type="GO" id="GO:0006508">
    <property type="term" value="P:proteolysis"/>
    <property type="evidence" value="ECO:0007669"/>
    <property type="project" value="InterPro"/>
</dbReference>
<feature type="domain" description="Peptidase C39" evidence="13">
    <location>
        <begin position="1"/>
        <end position="130"/>
    </location>
</feature>
<comment type="caution">
    <text evidence="14">The sequence shown here is derived from an EMBL/GenBank/DDBJ whole genome shotgun (WGS) entry which is preliminary data.</text>
</comment>
<keyword evidence="3" id="KW-0813">Transport</keyword>
<dbReference type="PROSITE" id="PS50990">
    <property type="entry name" value="PEPTIDASE_C39"/>
    <property type="match status" value="1"/>
</dbReference>
<dbReference type="GO" id="GO:0008233">
    <property type="term" value="F:peptidase activity"/>
    <property type="evidence" value="ECO:0007669"/>
    <property type="project" value="InterPro"/>
</dbReference>
<dbReference type="SUPFAM" id="SSF90123">
    <property type="entry name" value="ABC transporter transmembrane region"/>
    <property type="match status" value="1"/>
</dbReference>
<dbReference type="GO" id="GO:0030256">
    <property type="term" value="C:type I protein secretion system complex"/>
    <property type="evidence" value="ECO:0007669"/>
    <property type="project" value="InterPro"/>
</dbReference>
<sequence length="744" mass="83240">MDTGLYSLVTIARFHQLPAEPDPLAHQFAAPGQVFGDTELLLAAKALTLKAKRLSPDISELDKGMLPAIAKSKDGRYFIIACLQEKQPDVTAPDAKPDISVLIQEPHEPGPQLLSLESFQQRWSGDIIALTRRQGFGQRLQQKFDISWFIPSLVKYRKIFFEILVVSFFLQIFALVTPLFFQVVMDKVLVHRGFTTLDVLAVGFFIIVTFDAFLGGIRNYTFSHTTNRVDVELGSRLYHHLMALPLSYFESRQVGQNVARVRELDTIRHFITGTALTLLIDLFFVFIFLGVMWYYSASLTWVVLATIPFYIILSIIITPILRYRLDEKFKHGAANTAFLTESITGIGTVKSMAVEPQMRRKLEDHLSHYVHASFKSQNLNNIANQIAGFINKLMTLGIIWYGAHLVIDGGMTVGQLVAFNMLAGRVSGPILKLVQLWQDFQQAGISIERLGDVLNAPREPGFNPNRSRLPSLQGAVTLDNLRFRYRPDGPVILDSISLAIKPGEVVGIVGRSGSGKSTITKLVQRLYSPESGRILVDGIDLSTVDTVWLRKQIGVVLQENFLFSRSIRENIALVDPSTSMEHVIAAAKMSGAHDFIVDLPEGYDNLVGEQGSNLSGGQRQRLAIARALIHNPRILIFDEATSALDYESERLIQDNMATICHNHTVFIIAHRLSTVRHCDRIIVMDKGRIVEEGHHDQLINANGYYAKLHSYQTHVPNLHNMPNSQQGISAPATHNTIENKGEFE</sequence>
<dbReference type="GO" id="GO:0034040">
    <property type="term" value="F:ATPase-coupled lipid transmembrane transporter activity"/>
    <property type="evidence" value="ECO:0007669"/>
    <property type="project" value="TreeGrafter"/>
</dbReference>
<dbReference type="Pfam" id="PF00005">
    <property type="entry name" value="ABC_tran"/>
    <property type="match status" value="1"/>
</dbReference>
<dbReference type="AlphaFoldDB" id="A0A1D2QPD1"/>
<dbReference type="GO" id="GO:0005524">
    <property type="term" value="F:ATP binding"/>
    <property type="evidence" value="ECO:0007669"/>
    <property type="project" value="UniProtKB-KW"/>
</dbReference>
<proteinExistence type="inferred from homology"/>
<comment type="similarity">
    <text evidence="2">Belongs to the ABC transporter superfamily. Protein-1 exporter (TC 3.A.1.109) family.</text>
</comment>
<dbReference type="FunFam" id="1.20.1560.10:FF:000056">
    <property type="entry name" value="Alpha-hemolysin translocation ATP-binding protein HlyB"/>
    <property type="match status" value="1"/>
</dbReference>
<dbReference type="CDD" id="cd18588">
    <property type="entry name" value="ABC_6TM_CyaB_HlyB_like"/>
    <property type="match status" value="1"/>
</dbReference>
<evidence type="ECO:0000256" key="8">
    <source>
        <dbReference type="ARBA" id="ARBA00022989"/>
    </source>
</evidence>
<dbReference type="InterPro" id="IPR003593">
    <property type="entry name" value="AAA+_ATPase"/>
</dbReference>
<feature type="transmembrane region" description="Helical" evidence="10">
    <location>
        <begin position="193"/>
        <end position="214"/>
    </location>
</feature>
<dbReference type="InterPro" id="IPR036640">
    <property type="entry name" value="ABC1_TM_sf"/>
</dbReference>
<dbReference type="GO" id="GO:0005886">
    <property type="term" value="C:plasma membrane"/>
    <property type="evidence" value="ECO:0007669"/>
    <property type="project" value="UniProtKB-SubCell"/>
</dbReference>
<dbReference type="Gene3D" id="1.20.1560.10">
    <property type="entry name" value="ABC transporter type 1, transmembrane domain"/>
    <property type="match status" value="1"/>
</dbReference>
<evidence type="ECO:0000259" key="11">
    <source>
        <dbReference type="PROSITE" id="PS50893"/>
    </source>
</evidence>
<evidence type="ECO:0000259" key="13">
    <source>
        <dbReference type="PROSITE" id="PS50990"/>
    </source>
</evidence>
<dbReference type="PROSITE" id="PS50893">
    <property type="entry name" value="ABC_TRANSPORTER_2"/>
    <property type="match status" value="1"/>
</dbReference>
<feature type="transmembrane region" description="Helical" evidence="10">
    <location>
        <begin position="270"/>
        <end position="295"/>
    </location>
</feature>
<accession>A0A1D2QPD1</accession>
<keyword evidence="4" id="KW-1003">Cell membrane</keyword>
<dbReference type="NCBIfam" id="TIGR01846">
    <property type="entry name" value="type_I_sec_HlyB"/>
    <property type="match status" value="1"/>
</dbReference>
<dbReference type="Gene3D" id="3.40.50.300">
    <property type="entry name" value="P-loop containing nucleotide triphosphate hydrolases"/>
    <property type="match status" value="1"/>
</dbReference>
<feature type="transmembrane region" description="Helical" evidence="10">
    <location>
        <begin position="159"/>
        <end position="181"/>
    </location>
</feature>
<evidence type="ECO:0000256" key="4">
    <source>
        <dbReference type="ARBA" id="ARBA00022475"/>
    </source>
</evidence>
<dbReference type="EMBL" id="MDLC01000028">
    <property type="protein sequence ID" value="ODS23439.1"/>
    <property type="molecule type" value="Genomic_DNA"/>
</dbReference>
<dbReference type="PROSITE" id="PS50929">
    <property type="entry name" value="ABC_TM1F"/>
    <property type="match status" value="1"/>
</dbReference>